<dbReference type="EMBL" id="LT629734">
    <property type="protein sequence ID" value="SDR66344.1"/>
    <property type="molecule type" value="Genomic_DNA"/>
</dbReference>
<dbReference type="AlphaFoldDB" id="A0A1H1KVJ3"/>
<evidence type="ECO:0000313" key="4">
    <source>
        <dbReference type="Proteomes" id="UP000199649"/>
    </source>
</evidence>
<evidence type="ECO:0000313" key="3">
    <source>
        <dbReference type="EMBL" id="SDR66344.1"/>
    </source>
</evidence>
<dbReference type="Pfam" id="PF02541">
    <property type="entry name" value="Ppx-GppA"/>
    <property type="match status" value="1"/>
</dbReference>
<dbReference type="InterPro" id="IPR043129">
    <property type="entry name" value="ATPase_NBD"/>
</dbReference>
<dbReference type="Gene3D" id="3.30.420.40">
    <property type="match status" value="1"/>
</dbReference>
<dbReference type="SUPFAM" id="SSF53067">
    <property type="entry name" value="Actin-like ATPase domain"/>
    <property type="match status" value="2"/>
</dbReference>
<name>A0A1H1KVJ3_9MICO</name>
<dbReference type="PANTHER" id="PTHR30005">
    <property type="entry name" value="EXOPOLYPHOSPHATASE"/>
    <property type="match status" value="1"/>
</dbReference>
<comment type="similarity">
    <text evidence="1">Belongs to the GppA/Ppx family.</text>
</comment>
<dbReference type="Proteomes" id="UP000199649">
    <property type="component" value="Chromosome I"/>
</dbReference>
<dbReference type="CDD" id="cd24056">
    <property type="entry name" value="ASKHA_NBD_MtPPX1-like"/>
    <property type="match status" value="1"/>
</dbReference>
<dbReference type="PANTHER" id="PTHR30005:SF0">
    <property type="entry name" value="RETROGRADE REGULATION PROTEIN 2"/>
    <property type="match status" value="1"/>
</dbReference>
<dbReference type="OrthoDB" id="9793035at2"/>
<evidence type="ECO:0000256" key="1">
    <source>
        <dbReference type="ARBA" id="ARBA00007125"/>
    </source>
</evidence>
<protein>
    <submittedName>
        <fullName evidence="3">Exopolyphosphatase / guanosine-5'-triphosphate,3'-diphosphate pyrophosphatase</fullName>
    </submittedName>
</protein>
<organism evidence="3 4">
    <name type="scientific">Agrococcus carbonis</name>
    <dbReference type="NCBI Taxonomy" id="684552"/>
    <lineage>
        <taxon>Bacteria</taxon>
        <taxon>Bacillati</taxon>
        <taxon>Actinomycetota</taxon>
        <taxon>Actinomycetes</taxon>
        <taxon>Micrococcales</taxon>
        <taxon>Microbacteriaceae</taxon>
        <taxon>Agrococcus</taxon>
    </lineage>
</organism>
<dbReference type="InterPro" id="IPR003695">
    <property type="entry name" value="Ppx_GppA_N"/>
</dbReference>
<evidence type="ECO:0000259" key="2">
    <source>
        <dbReference type="Pfam" id="PF02541"/>
    </source>
</evidence>
<keyword evidence="4" id="KW-1185">Reference proteome</keyword>
<dbReference type="Gene3D" id="3.30.420.150">
    <property type="entry name" value="Exopolyphosphatase. Domain 2"/>
    <property type="match status" value="1"/>
</dbReference>
<proteinExistence type="inferred from homology"/>
<sequence length="331" mass="35545">MTSAPDSPAGARPEDGSLGDVRHGARLGVLDIGSNTVHLLIVDVRLGGRPVPQRSHKRTLRLMRYLQEDGAISREGVDALLEAIGECAAIAREEQLDDFVVMATSAIREATNGEEVVARVERKAGVTLDILSGPDEARLTFLAVRRWFGWSAGRILLLDIGGGSLEIAMGQDEEPDVALSVPLGAGRSTVGFFHADPPSAVDQRALRLYAKGVLDDAVARVKPHGRPDHVIGSSKTIRSLARLAGNVLPGVGDADRAVLSRAQLDDWVPRLAKMDARSRTALPGITPDRTFQIVAGGIVLSETMRAFGVKELDVSPWALREGRLLQMLDRV</sequence>
<feature type="domain" description="Ppx/GppA phosphatase N-terminal" evidence="2">
    <location>
        <begin position="55"/>
        <end position="330"/>
    </location>
</feature>
<dbReference type="STRING" id="684552.SAMN04489719_0176"/>
<dbReference type="InterPro" id="IPR050273">
    <property type="entry name" value="GppA/Ppx_hydrolase"/>
</dbReference>
<accession>A0A1H1KVJ3</accession>
<dbReference type="GO" id="GO:0016462">
    <property type="term" value="F:pyrophosphatase activity"/>
    <property type="evidence" value="ECO:0007669"/>
    <property type="project" value="TreeGrafter"/>
</dbReference>
<gene>
    <name evidence="3" type="ORF">SAMN04489719_0176</name>
</gene>
<dbReference type="RefSeq" id="WP_092664918.1">
    <property type="nucleotide sequence ID" value="NZ_LT629734.1"/>
</dbReference>
<reference evidence="4" key="1">
    <citation type="submission" date="2016-10" db="EMBL/GenBank/DDBJ databases">
        <authorList>
            <person name="Varghese N."/>
            <person name="Submissions S."/>
        </authorList>
    </citation>
    <scope>NUCLEOTIDE SEQUENCE [LARGE SCALE GENOMIC DNA]</scope>
    <source>
        <strain evidence="4">DSM 22965</strain>
    </source>
</reference>